<reference evidence="8 9" key="1">
    <citation type="journal article" date="2012" name="J. Bacteriol.">
        <title>Complete genome sequence of the broad-host-range strain Sinorhizobium fredii USDA257.</title>
        <authorList>
            <person name="Schuldes J."/>
            <person name="Rodriguez Orbegoso M."/>
            <person name="Schmeisser C."/>
            <person name="Krishnan H.B."/>
            <person name="Daniel R."/>
            <person name="Streit W.R."/>
        </authorList>
    </citation>
    <scope>NUCLEOTIDE SEQUENCE [LARGE SCALE GENOMIC DNA]</scope>
    <source>
        <strain evidence="8 9">USDA 257</strain>
    </source>
</reference>
<dbReference type="PATRIC" id="fig|1185652.3.peg.5383"/>
<organism evidence="8 9">
    <name type="scientific">Sinorhizobium fredii (strain USDA 257)</name>
    <dbReference type="NCBI Taxonomy" id="1185652"/>
    <lineage>
        <taxon>Bacteria</taxon>
        <taxon>Pseudomonadati</taxon>
        <taxon>Pseudomonadota</taxon>
        <taxon>Alphaproteobacteria</taxon>
        <taxon>Hyphomicrobiales</taxon>
        <taxon>Rhizobiaceae</taxon>
        <taxon>Sinorhizobium/Ensifer group</taxon>
        <taxon>Sinorhizobium</taxon>
    </lineage>
</organism>
<keyword evidence="4 6" id="KW-1133">Transmembrane helix</keyword>
<dbReference type="Pfam" id="PF00892">
    <property type="entry name" value="EamA"/>
    <property type="match status" value="2"/>
</dbReference>
<keyword evidence="5 6" id="KW-0472">Membrane</keyword>
<sequence length="326" mass="35970">MTSYGVSAYTWTLSRRFGNPSYLPNADRSTVNSRAYFYLAITALFWGGNSVAGKMAVGHVSPMMLTTLRWLVAVIVILALMTPQIRRDWDKIRHHWLQLIAYGAVGFTMFNAFLYSAVKYTSAINAVILQAGIPMLIFLFNFAFFRTKASIAQIVGFTVTLIGVLITAAHGDLTSLMRLQFNFGDGLMILACIVYAVYTVTLRWKPTMHWQSFIAAPAFGALLSSIPLLIWEAWKDSAIVPDATGWAIVLYAAIFPSLMSQVLYVRGVEMIGANRAGLFINAIPVYGTLLSVLLVGETFHPFHLVALLLVLGGIAIAERGRPKLPH</sequence>
<evidence type="ECO:0000256" key="3">
    <source>
        <dbReference type="ARBA" id="ARBA00022692"/>
    </source>
</evidence>
<dbReference type="Proteomes" id="UP000006180">
    <property type="component" value="Chromosome"/>
</dbReference>
<accession>I3XCV8</accession>
<comment type="subcellular location">
    <subcellularLocation>
        <location evidence="1">Cell membrane</location>
        <topology evidence="1">Multi-pass membrane protein</topology>
    </subcellularLocation>
</comment>
<feature type="transmembrane region" description="Helical" evidence="6">
    <location>
        <begin position="63"/>
        <end position="83"/>
    </location>
</feature>
<feature type="transmembrane region" description="Helical" evidence="6">
    <location>
        <begin position="301"/>
        <end position="317"/>
    </location>
</feature>
<dbReference type="SUPFAM" id="SSF103481">
    <property type="entry name" value="Multidrug resistance efflux transporter EmrE"/>
    <property type="match status" value="2"/>
</dbReference>
<evidence type="ECO:0000256" key="1">
    <source>
        <dbReference type="ARBA" id="ARBA00004651"/>
    </source>
</evidence>
<gene>
    <name evidence="8" type="ORF">USDA257_c51890</name>
</gene>
<protein>
    <submittedName>
        <fullName evidence="8">Putative permease of the drug/metabolite transporter (DMT) superfamily</fullName>
    </submittedName>
</protein>
<evidence type="ECO:0000256" key="2">
    <source>
        <dbReference type="ARBA" id="ARBA00022475"/>
    </source>
</evidence>
<proteinExistence type="predicted"/>
<feature type="transmembrane region" description="Helical" evidence="6">
    <location>
        <begin position="213"/>
        <end position="231"/>
    </location>
</feature>
<feature type="transmembrane region" description="Helical" evidence="6">
    <location>
        <begin position="123"/>
        <end position="144"/>
    </location>
</feature>
<dbReference type="KEGG" id="sfd:USDA257_c51890"/>
<evidence type="ECO:0000313" key="9">
    <source>
        <dbReference type="Proteomes" id="UP000006180"/>
    </source>
</evidence>
<evidence type="ECO:0000259" key="7">
    <source>
        <dbReference type="Pfam" id="PF00892"/>
    </source>
</evidence>
<evidence type="ECO:0000256" key="4">
    <source>
        <dbReference type="ARBA" id="ARBA00022989"/>
    </source>
</evidence>
<dbReference type="GO" id="GO:0005886">
    <property type="term" value="C:plasma membrane"/>
    <property type="evidence" value="ECO:0007669"/>
    <property type="project" value="UniProtKB-SubCell"/>
</dbReference>
<keyword evidence="3 6" id="KW-0812">Transmembrane</keyword>
<evidence type="ECO:0000256" key="6">
    <source>
        <dbReference type="SAM" id="Phobius"/>
    </source>
</evidence>
<name>I3XCV8_SINF2</name>
<feature type="transmembrane region" description="Helical" evidence="6">
    <location>
        <begin position="95"/>
        <end position="117"/>
    </location>
</feature>
<dbReference type="EMBL" id="CP003563">
    <property type="protein sequence ID" value="AFL53714.1"/>
    <property type="molecule type" value="Genomic_DNA"/>
</dbReference>
<feature type="transmembrane region" description="Helical" evidence="6">
    <location>
        <begin position="181"/>
        <end position="201"/>
    </location>
</feature>
<dbReference type="eggNOG" id="COG0697">
    <property type="taxonomic scope" value="Bacteria"/>
</dbReference>
<dbReference type="PANTHER" id="PTHR32322">
    <property type="entry name" value="INNER MEMBRANE TRANSPORTER"/>
    <property type="match status" value="1"/>
</dbReference>
<evidence type="ECO:0000256" key="5">
    <source>
        <dbReference type="ARBA" id="ARBA00023136"/>
    </source>
</evidence>
<dbReference type="InterPro" id="IPR037185">
    <property type="entry name" value="EmrE-like"/>
</dbReference>
<keyword evidence="2" id="KW-1003">Cell membrane</keyword>
<feature type="transmembrane region" description="Helical" evidence="6">
    <location>
        <begin position="243"/>
        <end position="264"/>
    </location>
</feature>
<feature type="transmembrane region" description="Helical" evidence="6">
    <location>
        <begin position="35"/>
        <end position="57"/>
    </location>
</feature>
<feature type="domain" description="EamA" evidence="7">
    <location>
        <begin position="183"/>
        <end position="316"/>
    </location>
</feature>
<dbReference type="AlphaFoldDB" id="I3XCV8"/>
<feature type="domain" description="EamA" evidence="7">
    <location>
        <begin position="35"/>
        <end position="167"/>
    </location>
</feature>
<feature type="transmembrane region" description="Helical" evidence="6">
    <location>
        <begin position="151"/>
        <end position="169"/>
    </location>
</feature>
<dbReference type="InterPro" id="IPR000620">
    <property type="entry name" value="EamA_dom"/>
</dbReference>
<dbReference type="PANTHER" id="PTHR32322:SF18">
    <property type="entry name" value="S-ADENOSYLMETHIONINE_S-ADENOSYLHOMOCYSTEINE TRANSPORTER"/>
    <property type="match status" value="1"/>
</dbReference>
<feature type="transmembrane region" description="Helical" evidence="6">
    <location>
        <begin position="276"/>
        <end position="295"/>
    </location>
</feature>
<dbReference type="HOGENOM" id="CLU_033863_4_4_5"/>
<dbReference type="InterPro" id="IPR050638">
    <property type="entry name" value="AA-Vitamin_Transporters"/>
</dbReference>
<evidence type="ECO:0000313" key="8">
    <source>
        <dbReference type="EMBL" id="AFL53714.1"/>
    </source>
</evidence>
<dbReference type="STRING" id="1185652.USDA257_c51890"/>